<evidence type="ECO:0000313" key="8">
    <source>
        <dbReference type="EMBL" id="GMH24275.1"/>
    </source>
</evidence>
<comment type="subcellular location">
    <subcellularLocation>
        <location evidence="1">Secreted</location>
    </subcellularLocation>
</comment>
<dbReference type="GO" id="GO:0005576">
    <property type="term" value="C:extracellular region"/>
    <property type="evidence" value="ECO:0007669"/>
    <property type="project" value="UniProtKB-SubCell"/>
</dbReference>
<dbReference type="PANTHER" id="PTHR33136">
    <property type="entry name" value="RAPID ALKALINIZATION FACTOR-LIKE"/>
    <property type="match status" value="1"/>
</dbReference>
<organism evidence="8 9">
    <name type="scientific">Nepenthes gracilis</name>
    <name type="common">Slender pitcher plant</name>
    <dbReference type="NCBI Taxonomy" id="150966"/>
    <lineage>
        <taxon>Eukaryota</taxon>
        <taxon>Viridiplantae</taxon>
        <taxon>Streptophyta</taxon>
        <taxon>Embryophyta</taxon>
        <taxon>Tracheophyta</taxon>
        <taxon>Spermatophyta</taxon>
        <taxon>Magnoliopsida</taxon>
        <taxon>eudicotyledons</taxon>
        <taxon>Gunneridae</taxon>
        <taxon>Pentapetalae</taxon>
        <taxon>Caryophyllales</taxon>
        <taxon>Nepenthaceae</taxon>
        <taxon>Nepenthes</taxon>
    </lineage>
</organism>
<evidence type="ECO:0000256" key="2">
    <source>
        <dbReference type="ARBA" id="ARBA00009178"/>
    </source>
</evidence>
<evidence type="ECO:0000256" key="4">
    <source>
        <dbReference type="ARBA" id="ARBA00022702"/>
    </source>
</evidence>
<comment type="similarity">
    <text evidence="2">Belongs to the plant rapid alkalinization factor (RALF) family.</text>
</comment>
<dbReference type="Pfam" id="PF05498">
    <property type="entry name" value="RALF"/>
    <property type="match status" value="1"/>
</dbReference>
<feature type="chain" id="PRO_5042188906" evidence="7">
    <location>
        <begin position="21"/>
        <end position="129"/>
    </location>
</feature>
<keyword evidence="4" id="KW-0372">Hormone</keyword>
<dbReference type="GO" id="GO:0005179">
    <property type="term" value="F:hormone activity"/>
    <property type="evidence" value="ECO:0007669"/>
    <property type="project" value="UniProtKB-KW"/>
</dbReference>
<proteinExistence type="inferred from homology"/>
<dbReference type="AlphaFoldDB" id="A0AAD3T6C5"/>
<dbReference type="InterPro" id="IPR008801">
    <property type="entry name" value="RALF"/>
</dbReference>
<evidence type="ECO:0000256" key="7">
    <source>
        <dbReference type="SAM" id="SignalP"/>
    </source>
</evidence>
<dbReference type="Proteomes" id="UP001279734">
    <property type="component" value="Unassembled WGS sequence"/>
</dbReference>
<dbReference type="PANTHER" id="PTHR33136:SF89">
    <property type="entry name" value="PROTEIN RALF-LIKE 19"/>
    <property type="match status" value="1"/>
</dbReference>
<evidence type="ECO:0000256" key="3">
    <source>
        <dbReference type="ARBA" id="ARBA00022525"/>
    </source>
</evidence>
<keyword evidence="9" id="KW-1185">Reference proteome</keyword>
<protein>
    <submittedName>
        <fullName evidence="8">Uncharacterized protein</fullName>
    </submittedName>
</protein>
<gene>
    <name evidence="8" type="ORF">Nepgr_026118</name>
</gene>
<reference evidence="8" key="1">
    <citation type="submission" date="2023-05" db="EMBL/GenBank/DDBJ databases">
        <title>Nepenthes gracilis genome sequencing.</title>
        <authorList>
            <person name="Fukushima K."/>
        </authorList>
    </citation>
    <scope>NUCLEOTIDE SEQUENCE</scope>
    <source>
        <strain evidence="8">SING2019-196</strain>
    </source>
</reference>
<keyword evidence="6" id="KW-1015">Disulfide bond</keyword>
<accession>A0AAD3T6C5</accession>
<evidence type="ECO:0000256" key="5">
    <source>
        <dbReference type="ARBA" id="ARBA00022729"/>
    </source>
</evidence>
<evidence type="ECO:0000256" key="6">
    <source>
        <dbReference type="ARBA" id="ARBA00023157"/>
    </source>
</evidence>
<evidence type="ECO:0000256" key="1">
    <source>
        <dbReference type="ARBA" id="ARBA00004613"/>
    </source>
</evidence>
<sequence>MEAKIWAVVVLLALVMAAESSSPLSSFDEGQWGLNTHFSSGDGGLLAAQRCNGHVGDCIEAEAEMMMDSEAGRRQLAAQKGFISYAALKRNSIPCSRRGHSYYNCQGNVKANPYRRGCTAITHCKRYTK</sequence>
<evidence type="ECO:0000313" key="9">
    <source>
        <dbReference type="Proteomes" id="UP001279734"/>
    </source>
</evidence>
<comment type="caution">
    <text evidence="8">The sequence shown here is derived from an EMBL/GenBank/DDBJ whole genome shotgun (WGS) entry which is preliminary data.</text>
</comment>
<dbReference type="EMBL" id="BSYO01000027">
    <property type="protein sequence ID" value="GMH24275.1"/>
    <property type="molecule type" value="Genomic_DNA"/>
</dbReference>
<dbReference type="GO" id="GO:0019722">
    <property type="term" value="P:calcium-mediated signaling"/>
    <property type="evidence" value="ECO:0007669"/>
    <property type="project" value="TreeGrafter"/>
</dbReference>
<name>A0AAD3T6C5_NEPGR</name>
<feature type="signal peptide" evidence="7">
    <location>
        <begin position="1"/>
        <end position="20"/>
    </location>
</feature>
<keyword evidence="5 7" id="KW-0732">Signal</keyword>
<keyword evidence="3" id="KW-0964">Secreted</keyword>
<dbReference type="GO" id="GO:0009506">
    <property type="term" value="C:plasmodesma"/>
    <property type="evidence" value="ECO:0007669"/>
    <property type="project" value="TreeGrafter"/>
</dbReference>